<evidence type="ECO:0000313" key="2">
    <source>
        <dbReference type="EMBL" id="RZC37538.1"/>
    </source>
</evidence>
<sequence>MSLYSNEENLEDDCFCVEQTVGAAGQRSCFMNGEFLFYCRFHIFYGPTTITPLLLMDYILKKNSTRQYGNPNKKCEENTT</sequence>
<dbReference type="Proteomes" id="UP000292052">
    <property type="component" value="Unassembled WGS sequence"/>
</dbReference>
<evidence type="ECO:0000256" key="1">
    <source>
        <dbReference type="SAM" id="Phobius"/>
    </source>
</evidence>
<dbReference type="AlphaFoldDB" id="A0A482VYT0"/>
<protein>
    <submittedName>
        <fullName evidence="2">Uncharacterized protein</fullName>
    </submittedName>
</protein>
<keyword evidence="1" id="KW-0812">Transmembrane</keyword>
<evidence type="ECO:0000313" key="3">
    <source>
        <dbReference type="Proteomes" id="UP000292052"/>
    </source>
</evidence>
<keyword evidence="3" id="KW-1185">Reference proteome</keyword>
<gene>
    <name evidence="2" type="ORF">BDFB_004279</name>
</gene>
<proteinExistence type="predicted"/>
<name>A0A482VYT0_ASBVE</name>
<feature type="transmembrane region" description="Helical" evidence="1">
    <location>
        <begin position="41"/>
        <end position="60"/>
    </location>
</feature>
<feature type="non-terminal residue" evidence="2">
    <location>
        <position position="80"/>
    </location>
</feature>
<accession>A0A482VYT0</accession>
<dbReference type="EMBL" id="QDEB01051841">
    <property type="protein sequence ID" value="RZC37538.1"/>
    <property type="molecule type" value="Genomic_DNA"/>
</dbReference>
<keyword evidence="1" id="KW-0472">Membrane</keyword>
<reference evidence="2 3" key="1">
    <citation type="submission" date="2017-03" db="EMBL/GenBank/DDBJ databases">
        <title>Genome of the blue death feigning beetle - Asbolus verrucosus.</title>
        <authorList>
            <person name="Rider S.D."/>
        </authorList>
    </citation>
    <scope>NUCLEOTIDE SEQUENCE [LARGE SCALE GENOMIC DNA]</scope>
    <source>
        <strain evidence="2">Butters</strain>
        <tissue evidence="2">Head and leg muscle</tissue>
    </source>
</reference>
<organism evidence="2 3">
    <name type="scientific">Asbolus verrucosus</name>
    <name type="common">Desert ironclad beetle</name>
    <dbReference type="NCBI Taxonomy" id="1661398"/>
    <lineage>
        <taxon>Eukaryota</taxon>
        <taxon>Metazoa</taxon>
        <taxon>Ecdysozoa</taxon>
        <taxon>Arthropoda</taxon>
        <taxon>Hexapoda</taxon>
        <taxon>Insecta</taxon>
        <taxon>Pterygota</taxon>
        <taxon>Neoptera</taxon>
        <taxon>Endopterygota</taxon>
        <taxon>Coleoptera</taxon>
        <taxon>Polyphaga</taxon>
        <taxon>Cucujiformia</taxon>
        <taxon>Tenebrionidae</taxon>
        <taxon>Pimeliinae</taxon>
        <taxon>Asbolus</taxon>
    </lineage>
</organism>
<comment type="caution">
    <text evidence="2">The sequence shown here is derived from an EMBL/GenBank/DDBJ whole genome shotgun (WGS) entry which is preliminary data.</text>
</comment>
<keyword evidence="1" id="KW-1133">Transmembrane helix</keyword>